<dbReference type="PANTHER" id="PTHR20898:SF0">
    <property type="entry name" value="DAEDALUS ON 3-RELATED"/>
    <property type="match status" value="1"/>
</dbReference>
<evidence type="ECO:0000313" key="2">
    <source>
        <dbReference type="Proteomes" id="UP000007801"/>
    </source>
</evidence>
<dbReference type="HOGENOM" id="CLU_116900_0_1_1"/>
<proteinExistence type="predicted"/>
<dbReference type="OrthoDB" id="7727171at2759"/>
<dbReference type="EMBL" id="CH902620">
    <property type="protein sequence ID" value="EDV30837.2"/>
    <property type="molecule type" value="Genomic_DNA"/>
</dbReference>
<gene>
    <name evidence="1" type="primary">Dana\GF15057</name>
    <name evidence="1" type="synonym">dana_GLEANR_15823</name>
    <name evidence="1" type="ORF">GF15057</name>
</gene>
<organism evidence="1 2">
    <name type="scientific">Drosophila ananassae</name>
    <name type="common">Fruit fly</name>
    <dbReference type="NCBI Taxonomy" id="7217"/>
    <lineage>
        <taxon>Eukaryota</taxon>
        <taxon>Metazoa</taxon>
        <taxon>Ecdysozoa</taxon>
        <taxon>Arthropoda</taxon>
        <taxon>Hexapoda</taxon>
        <taxon>Insecta</taxon>
        <taxon>Pterygota</taxon>
        <taxon>Neoptera</taxon>
        <taxon>Endopterygota</taxon>
        <taxon>Diptera</taxon>
        <taxon>Brachycera</taxon>
        <taxon>Muscomorpha</taxon>
        <taxon>Ephydroidea</taxon>
        <taxon>Drosophilidae</taxon>
        <taxon>Drosophila</taxon>
        <taxon>Sophophora</taxon>
    </lineage>
</organism>
<name>B3MM22_DROAN</name>
<dbReference type="Proteomes" id="UP000007801">
    <property type="component" value="Unassembled WGS sequence"/>
</dbReference>
<accession>B3MM22</accession>
<dbReference type="PANTHER" id="PTHR20898">
    <property type="entry name" value="DAEDALUS ON 3-RELATED-RELATED"/>
    <property type="match status" value="1"/>
</dbReference>
<reference evidence="1 2" key="1">
    <citation type="journal article" date="2007" name="Nature">
        <title>Evolution of genes and genomes on the Drosophila phylogeny.</title>
        <authorList>
            <consortium name="Drosophila 12 Genomes Consortium"/>
            <person name="Clark A.G."/>
            <person name="Eisen M.B."/>
            <person name="Smith D.R."/>
            <person name="Bergman C.M."/>
            <person name="Oliver B."/>
            <person name="Markow T.A."/>
            <person name="Kaufman T.C."/>
            <person name="Kellis M."/>
            <person name="Gelbart W."/>
            <person name="Iyer V.N."/>
            <person name="Pollard D.A."/>
            <person name="Sackton T.B."/>
            <person name="Larracuente A.M."/>
            <person name="Singh N.D."/>
            <person name="Abad J.P."/>
            <person name="Abt D.N."/>
            <person name="Adryan B."/>
            <person name="Aguade M."/>
            <person name="Akashi H."/>
            <person name="Anderson W.W."/>
            <person name="Aquadro C.F."/>
            <person name="Ardell D.H."/>
            <person name="Arguello R."/>
            <person name="Artieri C.G."/>
            <person name="Barbash D.A."/>
            <person name="Barker D."/>
            <person name="Barsanti P."/>
            <person name="Batterham P."/>
            <person name="Batzoglou S."/>
            <person name="Begun D."/>
            <person name="Bhutkar A."/>
            <person name="Blanco E."/>
            <person name="Bosak S.A."/>
            <person name="Bradley R.K."/>
            <person name="Brand A.D."/>
            <person name="Brent M.R."/>
            <person name="Brooks A.N."/>
            <person name="Brown R.H."/>
            <person name="Butlin R.K."/>
            <person name="Caggese C."/>
            <person name="Calvi B.R."/>
            <person name="Bernardo de Carvalho A."/>
            <person name="Caspi A."/>
            <person name="Castrezana S."/>
            <person name="Celniker S.E."/>
            <person name="Chang J.L."/>
            <person name="Chapple C."/>
            <person name="Chatterji S."/>
            <person name="Chinwalla A."/>
            <person name="Civetta A."/>
            <person name="Clifton S.W."/>
            <person name="Comeron J.M."/>
            <person name="Costello J.C."/>
            <person name="Coyne J.A."/>
            <person name="Daub J."/>
            <person name="David R.G."/>
            <person name="Delcher A.L."/>
            <person name="Delehaunty K."/>
            <person name="Do C.B."/>
            <person name="Ebling H."/>
            <person name="Edwards K."/>
            <person name="Eickbush T."/>
            <person name="Evans J.D."/>
            <person name="Filipski A."/>
            <person name="Findeiss S."/>
            <person name="Freyhult E."/>
            <person name="Fulton L."/>
            <person name="Fulton R."/>
            <person name="Garcia A.C."/>
            <person name="Gardiner A."/>
            <person name="Garfield D.A."/>
            <person name="Garvin B.E."/>
            <person name="Gibson G."/>
            <person name="Gilbert D."/>
            <person name="Gnerre S."/>
            <person name="Godfrey J."/>
            <person name="Good R."/>
            <person name="Gotea V."/>
            <person name="Gravely B."/>
            <person name="Greenberg A.J."/>
            <person name="Griffiths-Jones S."/>
            <person name="Gross S."/>
            <person name="Guigo R."/>
            <person name="Gustafson E.A."/>
            <person name="Haerty W."/>
            <person name="Hahn M.W."/>
            <person name="Halligan D.L."/>
            <person name="Halpern A.L."/>
            <person name="Halter G.M."/>
            <person name="Han M.V."/>
            <person name="Heger A."/>
            <person name="Hillier L."/>
            <person name="Hinrichs A.S."/>
            <person name="Holmes I."/>
            <person name="Hoskins R.A."/>
            <person name="Hubisz M.J."/>
            <person name="Hultmark D."/>
            <person name="Huntley M.A."/>
            <person name="Jaffe D.B."/>
            <person name="Jagadeeshan S."/>
            <person name="Jeck W.R."/>
            <person name="Johnson J."/>
            <person name="Jones C.D."/>
            <person name="Jordan W.C."/>
            <person name="Karpen G.H."/>
            <person name="Kataoka E."/>
            <person name="Keightley P.D."/>
            <person name="Kheradpour P."/>
            <person name="Kirkness E.F."/>
            <person name="Koerich L.B."/>
            <person name="Kristiansen K."/>
            <person name="Kudrna D."/>
            <person name="Kulathinal R.J."/>
            <person name="Kumar S."/>
            <person name="Kwok R."/>
            <person name="Lander E."/>
            <person name="Langley C.H."/>
            <person name="Lapoint R."/>
            <person name="Lazzaro B.P."/>
            <person name="Lee S.J."/>
            <person name="Levesque L."/>
            <person name="Li R."/>
            <person name="Lin C.F."/>
            <person name="Lin M.F."/>
            <person name="Lindblad-Toh K."/>
            <person name="Llopart A."/>
            <person name="Long M."/>
            <person name="Low L."/>
            <person name="Lozovsky E."/>
            <person name="Lu J."/>
            <person name="Luo M."/>
            <person name="Machado C.A."/>
            <person name="Makalowski W."/>
            <person name="Marzo M."/>
            <person name="Matsuda M."/>
            <person name="Matzkin L."/>
            <person name="McAllister B."/>
            <person name="McBride C.S."/>
            <person name="McKernan B."/>
            <person name="McKernan K."/>
            <person name="Mendez-Lago M."/>
            <person name="Minx P."/>
            <person name="Mollenhauer M.U."/>
            <person name="Montooth K."/>
            <person name="Mount S.M."/>
            <person name="Mu X."/>
            <person name="Myers E."/>
            <person name="Negre B."/>
            <person name="Newfeld S."/>
            <person name="Nielsen R."/>
            <person name="Noor M.A."/>
            <person name="O'Grady P."/>
            <person name="Pachter L."/>
            <person name="Papaceit M."/>
            <person name="Parisi M.J."/>
            <person name="Parisi M."/>
            <person name="Parts L."/>
            <person name="Pedersen J.S."/>
            <person name="Pesole G."/>
            <person name="Phillippy A.M."/>
            <person name="Ponting C.P."/>
            <person name="Pop M."/>
            <person name="Porcelli D."/>
            <person name="Powell J.R."/>
            <person name="Prohaska S."/>
            <person name="Pruitt K."/>
            <person name="Puig M."/>
            <person name="Quesneville H."/>
            <person name="Ram K.R."/>
            <person name="Rand D."/>
            <person name="Rasmussen M.D."/>
            <person name="Reed L.K."/>
            <person name="Reenan R."/>
            <person name="Reily A."/>
            <person name="Remington K.A."/>
            <person name="Rieger T.T."/>
            <person name="Ritchie M.G."/>
            <person name="Robin C."/>
            <person name="Rogers Y.H."/>
            <person name="Rohde C."/>
            <person name="Rozas J."/>
            <person name="Rubenfield M.J."/>
            <person name="Ruiz A."/>
            <person name="Russo S."/>
            <person name="Salzberg S.L."/>
            <person name="Sanchez-Gracia A."/>
            <person name="Saranga D.J."/>
            <person name="Sato H."/>
            <person name="Schaeffer S.W."/>
            <person name="Schatz M.C."/>
            <person name="Schlenke T."/>
            <person name="Schwartz R."/>
            <person name="Segarra C."/>
            <person name="Singh R.S."/>
            <person name="Sirot L."/>
            <person name="Sirota M."/>
            <person name="Sisneros N.B."/>
            <person name="Smith C.D."/>
            <person name="Smith T.F."/>
            <person name="Spieth J."/>
            <person name="Stage D.E."/>
            <person name="Stark A."/>
            <person name="Stephan W."/>
            <person name="Strausberg R.L."/>
            <person name="Strempel S."/>
            <person name="Sturgill D."/>
            <person name="Sutton G."/>
            <person name="Sutton G.G."/>
            <person name="Tao W."/>
            <person name="Teichmann S."/>
            <person name="Tobari Y.N."/>
            <person name="Tomimura Y."/>
            <person name="Tsolas J.M."/>
            <person name="Valente V.L."/>
            <person name="Venter E."/>
            <person name="Venter J.C."/>
            <person name="Vicario S."/>
            <person name="Vieira F.G."/>
            <person name="Vilella A.J."/>
            <person name="Villasante A."/>
            <person name="Walenz B."/>
            <person name="Wang J."/>
            <person name="Wasserman M."/>
            <person name="Watts T."/>
            <person name="Wilson D."/>
            <person name="Wilson R.K."/>
            <person name="Wing R.A."/>
            <person name="Wolfner M.F."/>
            <person name="Wong A."/>
            <person name="Wong G.K."/>
            <person name="Wu C.I."/>
            <person name="Wu G."/>
            <person name="Yamamoto D."/>
            <person name="Yang H.P."/>
            <person name="Yang S.P."/>
            <person name="Yorke J.A."/>
            <person name="Yoshida K."/>
            <person name="Zdobnov E."/>
            <person name="Zhang P."/>
            <person name="Zhang Y."/>
            <person name="Zimin A.V."/>
            <person name="Baldwin J."/>
            <person name="Abdouelleil A."/>
            <person name="Abdulkadir J."/>
            <person name="Abebe A."/>
            <person name="Abera B."/>
            <person name="Abreu J."/>
            <person name="Acer S.C."/>
            <person name="Aftuck L."/>
            <person name="Alexander A."/>
            <person name="An P."/>
            <person name="Anderson E."/>
            <person name="Anderson S."/>
            <person name="Arachi H."/>
            <person name="Azer M."/>
            <person name="Bachantsang P."/>
            <person name="Barry A."/>
            <person name="Bayul T."/>
            <person name="Berlin A."/>
            <person name="Bessette D."/>
            <person name="Bloom T."/>
            <person name="Blye J."/>
            <person name="Boguslavskiy L."/>
            <person name="Bonnet C."/>
            <person name="Boukhgalter B."/>
            <person name="Bourzgui I."/>
            <person name="Brown A."/>
            <person name="Cahill P."/>
            <person name="Channer S."/>
            <person name="Cheshatsang Y."/>
            <person name="Chuda L."/>
            <person name="Citroen M."/>
            <person name="Collymore A."/>
            <person name="Cooke P."/>
            <person name="Costello M."/>
            <person name="D'Aco K."/>
            <person name="Daza R."/>
            <person name="De Haan G."/>
            <person name="DeGray S."/>
            <person name="DeMaso C."/>
            <person name="Dhargay N."/>
            <person name="Dooley K."/>
            <person name="Dooley E."/>
            <person name="Doricent M."/>
            <person name="Dorje P."/>
            <person name="Dorjee K."/>
            <person name="Dupes A."/>
            <person name="Elong R."/>
            <person name="Falk J."/>
            <person name="Farina A."/>
            <person name="Faro S."/>
            <person name="Ferguson D."/>
            <person name="Fisher S."/>
            <person name="Foley C.D."/>
            <person name="Franke A."/>
            <person name="Friedrich D."/>
            <person name="Gadbois L."/>
            <person name="Gearin G."/>
            <person name="Gearin C.R."/>
            <person name="Giannoukos G."/>
            <person name="Goode T."/>
            <person name="Graham J."/>
            <person name="Grandbois E."/>
            <person name="Grewal S."/>
            <person name="Gyaltsen K."/>
            <person name="Hafez N."/>
            <person name="Hagos B."/>
            <person name="Hall J."/>
            <person name="Henson C."/>
            <person name="Hollinger A."/>
            <person name="Honan T."/>
            <person name="Huard M.D."/>
            <person name="Hughes L."/>
            <person name="Hurhula B."/>
            <person name="Husby M.E."/>
            <person name="Kamat A."/>
            <person name="Kanga B."/>
            <person name="Kashin S."/>
            <person name="Khazanovich D."/>
            <person name="Kisner P."/>
            <person name="Lance K."/>
            <person name="Lara M."/>
            <person name="Lee W."/>
            <person name="Lennon N."/>
            <person name="Letendre F."/>
            <person name="LeVine R."/>
            <person name="Lipovsky A."/>
            <person name="Liu X."/>
            <person name="Liu J."/>
            <person name="Liu S."/>
            <person name="Lokyitsang T."/>
            <person name="Lokyitsang Y."/>
            <person name="Lubonja R."/>
            <person name="Lui A."/>
            <person name="MacDonald P."/>
            <person name="Magnisalis V."/>
            <person name="Maru K."/>
            <person name="Matthews C."/>
            <person name="McCusker W."/>
            <person name="McDonough S."/>
            <person name="Mehta T."/>
            <person name="Meldrim J."/>
            <person name="Meneus L."/>
            <person name="Mihai O."/>
            <person name="Mihalev A."/>
            <person name="Mihova T."/>
            <person name="Mittelman R."/>
            <person name="Mlenga V."/>
            <person name="Montmayeur A."/>
            <person name="Mulrain L."/>
            <person name="Navidi A."/>
            <person name="Naylor J."/>
            <person name="Negash T."/>
            <person name="Nguyen T."/>
            <person name="Nguyen N."/>
            <person name="Nicol R."/>
            <person name="Norbu C."/>
            <person name="Norbu N."/>
            <person name="Novod N."/>
            <person name="O'Neill B."/>
            <person name="Osman S."/>
            <person name="Markiewicz E."/>
            <person name="Oyono O.L."/>
            <person name="Patti C."/>
            <person name="Phunkhang P."/>
            <person name="Pierre F."/>
            <person name="Priest M."/>
            <person name="Raghuraman S."/>
            <person name="Rege F."/>
            <person name="Reyes R."/>
            <person name="Rise C."/>
            <person name="Rogov P."/>
            <person name="Ross K."/>
            <person name="Ryan E."/>
            <person name="Settipalli S."/>
            <person name="Shea T."/>
            <person name="Sherpa N."/>
            <person name="Shi L."/>
            <person name="Shih D."/>
            <person name="Sparrow T."/>
            <person name="Spaulding J."/>
            <person name="Stalker J."/>
            <person name="Stange-Thomann N."/>
            <person name="Stavropoulos S."/>
            <person name="Stone C."/>
            <person name="Strader C."/>
            <person name="Tesfaye S."/>
            <person name="Thomson T."/>
            <person name="Thoulutsang Y."/>
            <person name="Thoulutsang D."/>
            <person name="Topham K."/>
            <person name="Topping I."/>
            <person name="Tsamla T."/>
            <person name="Vassiliev H."/>
            <person name="Vo A."/>
            <person name="Wangchuk T."/>
            <person name="Wangdi T."/>
            <person name="Weiand M."/>
            <person name="Wilkinson J."/>
            <person name="Wilson A."/>
            <person name="Yadav S."/>
            <person name="Young G."/>
            <person name="Yu Q."/>
            <person name="Zembek L."/>
            <person name="Zhong D."/>
            <person name="Zimmer A."/>
            <person name="Zwirko Z."/>
            <person name="Jaffe D.B."/>
            <person name="Alvarez P."/>
            <person name="Brockman W."/>
            <person name="Butler J."/>
            <person name="Chin C."/>
            <person name="Gnerre S."/>
            <person name="Grabherr M."/>
            <person name="Kleber M."/>
            <person name="Mauceli E."/>
            <person name="MacCallum I."/>
        </authorList>
    </citation>
    <scope>NUCLEOTIDE SEQUENCE [LARGE SCALE GENOMIC DNA]</scope>
    <source>
        <strain evidence="2">Tucson 14024-0371.13</strain>
    </source>
</reference>
<dbReference type="Pfam" id="PF06477">
    <property type="entry name" value="DUF1091"/>
    <property type="match status" value="1"/>
</dbReference>
<dbReference type="InParanoid" id="B3MM22"/>
<dbReference type="AlphaFoldDB" id="B3MM22"/>
<keyword evidence="2" id="KW-1185">Reference proteome</keyword>
<sequence length="172" mass="19910">MWIGLIIIASLGDAVVVKMTNVVCESYNQSWIVVNLCRLKAVGRDKVVFNMNQNVLHPTNSVQVHANVLKKANGFKPWVISTKVDVCRYLRKKYNPFATMIHGLFGEFSNFNHTCPYVGPLIIKGFYLRPELVTLPWPTGEYMIAMKWFYYHRHQSDINITFVFREDLHSAK</sequence>
<dbReference type="SMART" id="SM00697">
    <property type="entry name" value="DM8"/>
    <property type="match status" value="1"/>
</dbReference>
<evidence type="ECO:0008006" key="3">
    <source>
        <dbReference type="Google" id="ProtNLM"/>
    </source>
</evidence>
<protein>
    <recommendedName>
        <fullName evidence="3">MD-2-related lipid-recognition domain-containing protein</fullName>
    </recommendedName>
</protein>
<dbReference type="InterPro" id="IPR010512">
    <property type="entry name" value="DUF1091"/>
</dbReference>
<evidence type="ECO:0000313" key="1">
    <source>
        <dbReference type="EMBL" id="EDV30837.2"/>
    </source>
</evidence>